<accession>A0A2P2JK20</accession>
<keyword evidence="1" id="KW-1133">Transmembrane helix</keyword>
<keyword evidence="1" id="KW-0812">Transmembrane</keyword>
<reference evidence="2" key="1">
    <citation type="submission" date="2018-02" db="EMBL/GenBank/DDBJ databases">
        <title>Rhizophora mucronata_Transcriptome.</title>
        <authorList>
            <person name="Meera S.P."/>
            <person name="Sreeshan A."/>
            <person name="Augustine A."/>
        </authorList>
    </citation>
    <scope>NUCLEOTIDE SEQUENCE</scope>
    <source>
        <tissue evidence="2">Leaf</tissue>
    </source>
</reference>
<dbReference type="AlphaFoldDB" id="A0A2P2JK20"/>
<evidence type="ECO:0000256" key="1">
    <source>
        <dbReference type="SAM" id="Phobius"/>
    </source>
</evidence>
<sequence length="25" mass="2935">MAVALSLWVPWFVLFLRIACWLLAD</sequence>
<dbReference type="EMBL" id="GGEC01013354">
    <property type="protein sequence ID" value="MBW93837.1"/>
    <property type="molecule type" value="Transcribed_RNA"/>
</dbReference>
<keyword evidence="1" id="KW-0472">Membrane</keyword>
<name>A0A2P2JK20_RHIMU</name>
<evidence type="ECO:0000313" key="2">
    <source>
        <dbReference type="EMBL" id="MBW93837.1"/>
    </source>
</evidence>
<organism evidence="2">
    <name type="scientific">Rhizophora mucronata</name>
    <name type="common">Asiatic mangrove</name>
    <dbReference type="NCBI Taxonomy" id="61149"/>
    <lineage>
        <taxon>Eukaryota</taxon>
        <taxon>Viridiplantae</taxon>
        <taxon>Streptophyta</taxon>
        <taxon>Embryophyta</taxon>
        <taxon>Tracheophyta</taxon>
        <taxon>Spermatophyta</taxon>
        <taxon>Magnoliopsida</taxon>
        <taxon>eudicotyledons</taxon>
        <taxon>Gunneridae</taxon>
        <taxon>Pentapetalae</taxon>
        <taxon>rosids</taxon>
        <taxon>fabids</taxon>
        <taxon>Malpighiales</taxon>
        <taxon>Rhizophoraceae</taxon>
        <taxon>Rhizophora</taxon>
    </lineage>
</organism>
<protein>
    <submittedName>
        <fullName evidence="2">Uncharacterized protein</fullName>
    </submittedName>
</protein>
<feature type="transmembrane region" description="Helical" evidence="1">
    <location>
        <begin position="6"/>
        <end position="24"/>
    </location>
</feature>
<proteinExistence type="predicted"/>